<sequence>MKGDFIPKFIKAVIDVGMDMHDMWHWEPLYYKGIRVKGHDYNDFKKAYAGFNNLKNRGLITERSGGKFQFTKKGQEWYRGALFKYWKSIGQKWDKKWRIVIFDIPQELHNKRNIFRSKLKYLGFYMLQKSVFVFPYPCEEELARYCNQLQIGDYINIILAENIGTEDEVKKFYNL</sequence>
<dbReference type="NCBIfam" id="TIGR01573">
    <property type="entry name" value="cas2"/>
    <property type="match status" value="1"/>
</dbReference>
<dbReference type="EMBL" id="MGJN01000013">
    <property type="protein sequence ID" value="OGN06909.1"/>
    <property type="molecule type" value="Genomic_DNA"/>
</dbReference>
<keyword evidence="2" id="KW-0479">Metal-binding</keyword>
<organism evidence="8 9">
    <name type="scientific">Candidatus Yanofskybacteria bacterium RIFCSPHIGHO2_02_FULL_38_22b</name>
    <dbReference type="NCBI Taxonomy" id="1802673"/>
    <lineage>
        <taxon>Bacteria</taxon>
        <taxon>Candidatus Yanofskyibacteriota</taxon>
    </lineage>
</organism>
<evidence type="ECO:0000256" key="6">
    <source>
        <dbReference type="ARBA" id="ARBA00023118"/>
    </source>
</evidence>
<protein>
    <submittedName>
        <fullName evidence="8">CRISPR-associated endonuclease Cas2</fullName>
    </submittedName>
</protein>
<evidence type="ECO:0000256" key="5">
    <source>
        <dbReference type="ARBA" id="ARBA00022842"/>
    </source>
</evidence>
<dbReference type="Proteomes" id="UP000176834">
    <property type="component" value="Unassembled WGS sequence"/>
</dbReference>
<evidence type="ECO:0000256" key="3">
    <source>
        <dbReference type="ARBA" id="ARBA00022759"/>
    </source>
</evidence>
<feature type="domain" description="Transcriptional repressor PaaX-like central Cas2-like" evidence="7">
    <location>
        <begin position="91"/>
        <end position="168"/>
    </location>
</feature>
<evidence type="ECO:0000256" key="2">
    <source>
        <dbReference type="ARBA" id="ARBA00022723"/>
    </source>
</evidence>
<keyword evidence="1" id="KW-0540">Nuclease</keyword>
<evidence type="ECO:0000313" key="9">
    <source>
        <dbReference type="Proteomes" id="UP000176834"/>
    </source>
</evidence>
<dbReference type="InterPro" id="IPR048846">
    <property type="entry name" value="PaaX-like_central"/>
</dbReference>
<keyword evidence="6" id="KW-0051">Antiviral defense</keyword>
<evidence type="ECO:0000259" key="7">
    <source>
        <dbReference type="Pfam" id="PF20803"/>
    </source>
</evidence>
<dbReference type="Pfam" id="PF20803">
    <property type="entry name" value="PaaX_M"/>
    <property type="match status" value="1"/>
</dbReference>
<name>A0A1F8F3R7_9BACT</name>
<dbReference type="SUPFAM" id="SSF143430">
    <property type="entry name" value="TTP0101/SSO1404-like"/>
    <property type="match status" value="1"/>
</dbReference>
<keyword evidence="3 8" id="KW-0255">Endonuclease</keyword>
<evidence type="ECO:0000256" key="4">
    <source>
        <dbReference type="ARBA" id="ARBA00022801"/>
    </source>
</evidence>
<dbReference type="GO" id="GO:0043571">
    <property type="term" value="P:maintenance of CRISPR repeat elements"/>
    <property type="evidence" value="ECO:0007669"/>
    <property type="project" value="InterPro"/>
</dbReference>
<dbReference type="GO" id="GO:0004521">
    <property type="term" value="F:RNA endonuclease activity"/>
    <property type="evidence" value="ECO:0007669"/>
    <property type="project" value="InterPro"/>
</dbReference>
<keyword evidence="5" id="KW-0460">Magnesium</keyword>
<accession>A0A1F8F3R7</accession>
<evidence type="ECO:0000313" key="8">
    <source>
        <dbReference type="EMBL" id="OGN06909.1"/>
    </source>
</evidence>
<evidence type="ECO:0000256" key="1">
    <source>
        <dbReference type="ARBA" id="ARBA00022722"/>
    </source>
</evidence>
<dbReference type="Gene3D" id="3.30.70.2650">
    <property type="match status" value="1"/>
</dbReference>
<keyword evidence="4" id="KW-0378">Hydrolase</keyword>
<comment type="caution">
    <text evidence="8">The sequence shown here is derived from an EMBL/GenBank/DDBJ whole genome shotgun (WGS) entry which is preliminary data.</text>
</comment>
<gene>
    <name evidence="8" type="ORF">A3B86_02075</name>
</gene>
<proteinExistence type="predicted"/>
<dbReference type="AlphaFoldDB" id="A0A1F8F3R7"/>
<dbReference type="InterPro" id="IPR021127">
    <property type="entry name" value="CRISPR_associated_Cas2"/>
</dbReference>
<reference evidence="8 9" key="1">
    <citation type="journal article" date="2016" name="Nat. Commun.">
        <title>Thousands of microbial genomes shed light on interconnected biogeochemical processes in an aquifer system.</title>
        <authorList>
            <person name="Anantharaman K."/>
            <person name="Brown C.T."/>
            <person name="Hug L.A."/>
            <person name="Sharon I."/>
            <person name="Castelle C.J."/>
            <person name="Probst A.J."/>
            <person name="Thomas B.C."/>
            <person name="Singh A."/>
            <person name="Wilkins M.J."/>
            <person name="Karaoz U."/>
            <person name="Brodie E.L."/>
            <person name="Williams K.H."/>
            <person name="Hubbard S.S."/>
            <person name="Banfield J.F."/>
        </authorList>
    </citation>
    <scope>NUCLEOTIDE SEQUENCE [LARGE SCALE GENOMIC DNA]</scope>
</reference>